<evidence type="ECO:0000256" key="2">
    <source>
        <dbReference type="ARBA" id="ARBA00023125"/>
    </source>
</evidence>
<evidence type="ECO:0000259" key="4">
    <source>
        <dbReference type="PROSITE" id="PS51000"/>
    </source>
</evidence>
<keyword evidence="6" id="KW-1185">Reference proteome</keyword>
<accession>A0ABS6B4X4</accession>
<keyword evidence="3" id="KW-0804">Transcription</keyword>
<keyword evidence="1" id="KW-0805">Transcription regulation</keyword>
<feature type="domain" description="HTH deoR-type" evidence="4">
    <location>
        <begin position="4"/>
        <end position="59"/>
    </location>
</feature>
<keyword evidence="2" id="KW-0238">DNA-binding</keyword>
<proteinExistence type="predicted"/>
<dbReference type="SUPFAM" id="SSF46785">
    <property type="entry name" value="Winged helix' DNA-binding domain"/>
    <property type="match status" value="1"/>
</dbReference>
<reference evidence="5 6" key="1">
    <citation type="submission" date="2021-06" db="EMBL/GenBank/DDBJ databases">
        <title>Actinomycetes sequencing.</title>
        <authorList>
            <person name="Shan Q."/>
        </authorList>
    </citation>
    <scope>NUCLEOTIDE SEQUENCE [LARGE SCALE GENOMIC DNA]</scope>
    <source>
        <strain evidence="5 6">NEAU-G5</strain>
    </source>
</reference>
<dbReference type="EMBL" id="JAHKNI010000010">
    <property type="protein sequence ID" value="MBU3065304.1"/>
    <property type="molecule type" value="Genomic_DNA"/>
</dbReference>
<dbReference type="Pfam" id="PF13280">
    <property type="entry name" value="WYL"/>
    <property type="match status" value="1"/>
</dbReference>
<dbReference type="PANTHER" id="PTHR34580:SF3">
    <property type="entry name" value="PROTEIN PAFB"/>
    <property type="match status" value="1"/>
</dbReference>
<dbReference type="PANTHER" id="PTHR34580">
    <property type="match status" value="1"/>
</dbReference>
<comment type="caution">
    <text evidence="5">The sequence shown here is derived from an EMBL/GenBank/DDBJ whole genome shotgun (WGS) entry which is preliminary data.</text>
</comment>
<dbReference type="InterPro" id="IPR036390">
    <property type="entry name" value="WH_DNA-bd_sf"/>
</dbReference>
<name>A0ABS6B4X4_9NOCA</name>
<dbReference type="InterPro" id="IPR036388">
    <property type="entry name" value="WH-like_DNA-bd_sf"/>
</dbReference>
<evidence type="ECO:0000256" key="3">
    <source>
        <dbReference type="ARBA" id="ARBA00023163"/>
    </source>
</evidence>
<dbReference type="Proteomes" id="UP000733379">
    <property type="component" value="Unassembled WGS sequence"/>
</dbReference>
<evidence type="ECO:0000313" key="5">
    <source>
        <dbReference type="EMBL" id="MBU3065304.1"/>
    </source>
</evidence>
<dbReference type="Gene3D" id="1.10.10.10">
    <property type="entry name" value="Winged helix-like DNA-binding domain superfamily/Winged helix DNA-binding domain"/>
    <property type="match status" value="1"/>
</dbReference>
<protein>
    <submittedName>
        <fullName evidence="5">YafY family transcriptional regulator</fullName>
    </submittedName>
</protein>
<organism evidence="5 6">
    <name type="scientific">Nocardia albiluteola</name>
    <dbReference type="NCBI Taxonomy" id="2842303"/>
    <lineage>
        <taxon>Bacteria</taxon>
        <taxon>Bacillati</taxon>
        <taxon>Actinomycetota</taxon>
        <taxon>Actinomycetes</taxon>
        <taxon>Mycobacteriales</taxon>
        <taxon>Nocardiaceae</taxon>
        <taxon>Nocardia</taxon>
    </lineage>
</organism>
<dbReference type="RefSeq" id="WP_215921330.1">
    <property type="nucleotide sequence ID" value="NZ_JAHKNI010000010.1"/>
</dbReference>
<dbReference type="InterPro" id="IPR001034">
    <property type="entry name" value="DeoR_HTH"/>
</dbReference>
<dbReference type="InterPro" id="IPR013196">
    <property type="entry name" value="HTH_11"/>
</dbReference>
<dbReference type="InterPro" id="IPR018356">
    <property type="entry name" value="Tscrpt_reg_HTH_DeoR_CS"/>
</dbReference>
<sequence length="328" mass="37000">MLETSARLLRLLSLLQARPYWTGRELADRLEVTTRTIRNDIDRLRELGYPVDARPGVDGGYRLGVGSALPPLLLDDAEAVAVAVGLRTAATTSIAGIEEASVRALTKLEQILPSRLRHRVNGFRSHVLAMPVRGPLADPNTLTAIAAACRDRETLRFDYQAHSGSESRRIVEPYRLVNDRQRWYLFAWDTDRGDWRTFRVDRIQPRTPTGPRFTPRKLPPDREITTRLRQAIGQATWRYRARIIVHAPAEYVRGRLPIPMEVQDLGPDRCAFEPGSDHAQMLALYLGLLDADFEVEDSPELVAALRTLIARYQLAVDRQTAAHGTENV</sequence>
<dbReference type="Pfam" id="PF08279">
    <property type="entry name" value="HTH_11"/>
    <property type="match status" value="1"/>
</dbReference>
<dbReference type="PROSITE" id="PS52050">
    <property type="entry name" value="WYL"/>
    <property type="match status" value="1"/>
</dbReference>
<dbReference type="InterPro" id="IPR026881">
    <property type="entry name" value="WYL_dom"/>
</dbReference>
<gene>
    <name evidence="5" type="ORF">KO481_27725</name>
</gene>
<evidence type="ECO:0000313" key="6">
    <source>
        <dbReference type="Proteomes" id="UP000733379"/>
    </source>
</evidence>
<dbReference type="InterPro" id="IPR051534">
    <property type="entry name" value="CBASS_pafABC_assoc_protein"/>
</dbReference>
<evidence type="ECO:0000256" key="1">
    <source>
        <dbReference type="ARBA" id="ARBA00023015"/>
    </source>
</evidence>
<dbReference type="PROSITE" id="PS00894">
    <property type="entry name" value="HTH_DEOR_1"/>
    <property type="match status" value="1"/>
</dbReference>
<dbReference type="PROSITE" id="PS51000">
    <property type="entry name" value="HTH_DEOR_2"/>
    <property type="match status" value="1"/>
</dbReference>